<organism evidence="2 3">
    <name type="scientific">Dipteronia sinensis</name>
    <dbReference type="NCBI Taxonomy" id="43782"/>
    <lineage>
        <taxon>Eukaryota</taxon>
        <taxon>Viridiplantae</taxon>
        <taxon>Streptophyta</taxon>
        <taxon>Embryophyta</taxon>
        <taxon>Tracheophyta</taxon>
        <taxon>Spermatophyta</taxon>
        <taxon>Magnoliopsida</taxon>
        <taxon>eudicotyledons</taxon>
        <taxon>Gunneridae</taxon>
        <taxon>Pentapetalae</taxon>
        <taxon>rosids</taxon>
        <taxon>malvids</taxon>
        <taxon>Sapindales</taxon>
        <taxon>Sapindaceae</taxon>
        <taxon>Hippocastanoideae</taxon>
        <taxon>Acereae</taxon>
        <taxon>Dipteronia</taxon>
    </lineage>
</organism>
<proteinExistence type="predicted"/>
<dbReference type="GO" id="GO:0016020">
    <property type="term" value="C:membrane"/>
    <property type="evidence" value="ECO:0007669"/>
    <property type="project" value="UniProtKB-SubCell"/>
</dbReference>
<evidence type="ECO:0000313" key="2">
    <source>
        <dbReference type="EMBL" id="KAK3211815.1"/>
    </source>
</evidence>
<dbReference type="Proteomes" id="UP001281410">
    <property type="component" value="Unassembled WGS sequence"/>
</dbReference>
<dbReference type="PANTHER" id="PTHR45651">
    <property type="entry name" value="CYCLIC NUCLEOTIDE-GATED ION CHANNEL 15-RELATED-RELATED"/>
    <property type="match status" value="1"/>
</dbReference>
<protein>
    <submittedName>
        <fullName evidence="2">Uncharacterized protein</fullName>
    </submittedName>
</protein>
<evidence type="ECO:0000313" key="3">
    <source>
        <dbReference type="Proteomes" id="UP001281410"/>
    </source>
</evidence>
<dbReference type="PANTHER" id="PTHR45651:SF5">
    <property type="entry name" value="CYCLIC NUCLEOTIDE-GATED ION CHANNEL 1"/>
    <property type="match status" value="1"/>
</dbReference>
<accession>A0AAE0AD91</accession>
<dbReference type="EMBL" id="JANJYJ010000005">
    <property type="protein sequence ID" value="KAK3211815.1"/>
    <property type="molecule type" value="Genomic_DNA"/>
</dbReference>
<dbReference type="AlphaFoldDB" id="A0AAE0AD91"/>
<dbReference type="GO" id="GO:0034220">
    <property type="term" value="P:monoatomic ion transmembrane transport"/>
    <property type="evidence" value="ECO:0007669"/>
    <property type="project" value="UniProtKB-KW"/>
</dbReference>
<reference evidence="2" key="1">
    <citation type="journal article" date="2023" name="Plant J.">
        <title>Genome sequences and population genomics provide insights into the demographic history, inbreeding, and mutation load of two 'living fossil' tree species of Dipteronia.</title>
        <authorList>
            <person name="Feng Y."/>
            <person name="Comes H.P."/>
            <person name="Chen J."/>
            <person name="Zhu S."/>
            <person name="Lu R."/>
            <person name="Zhang X."/>
            <person name="Li P."/>
            <person name="Qiu J."/>
            <person name="Olsen K.M."/>
            <person name="Qiu Y."/>
        </authorList>
    </citation>
    <scope>NUCLEOTIDE SEQUENCE</scope>
    <source>
        <strain evidence="2">NBL</strain>
    </source>
</reference>
<dbReference type="GO" id="GO:0030552">
    <property type="term" value="F:cAMP binding"/>
    <property type="evidence" value="ECO:0007669"/>
    <property type="project" value="UniProtKB-KW"/>
</dbReference>
<comment type="caution">
    <text evidence="2">The sequence shown here is derived from an EMBL/GenBank/DDBJ whole genome shotgun (WGS) entry which is preliminary data.</text>
</comment>
<name>A0AAE0AD91_9ROSI</name>
<keyword evidence="1" id="KW-0406">Ion transport</keyword>
<evidence type="ECO:0000256" key="1">
    <source>
        <dbReference type="ARBA" id="ARBA00023303"/>
    </source>
</evidence>
<keyword evidence="1" id="KW-0813">Transport</keyword>
<keyword evidence="3" id="KW-1185">Reference proteome</keyword>
<keyword evidence="1" id="KW-0407">Ion channel</keyword>
<sequence length="131" mass="14987">MADDLKFVVSQFWQLHSSLAQHTFRFYLQQWRSWATCFIQAAWRRYCKKKIKESLLAAKNRLQDVLANASGSSLSLGATIFASRFAANLLRAIRRNSTQKAGILERVLPILLQKPVEPDLSAEEQLSNSFE</sequence>
<gene>
    <name evidence="2" type="ORF">Dsin_016521</name>
</gene>